<accession>I3Z622</accession>
<dbReference type="PATRIC" id="fig|866536.3.peg.2185"/>
<evidence type="ECO:0000313" key="3">
    <source>
        <dbReference type="Proteomes" id="UP000006050"/>
    </source>
</evidence>
<proteinExistence type="predicted"/>
<sequence>MQLNLISLIQKTQTCFTRQNDMKHLLIIFFLTLSFNCLGQKESRELVEVTAQKVGIKNSAIFFQLAVSQEFENDILIVIPEIAEEGEGYMILTSNIILTNKKSGTIKAKFRGEKEWFSDAVRIDQIEIEPSIYKLNETNVAFGLKVFYANQSRPNPSSITELSLYAFDGEKLNVVLKEFPISHYVGKTDTTCIGTFEVHTKELKISNTYTNQHADLEFVNSIELYEQNENCEKIIKDAKKEVEILKYESGRYKKFEISPDGRNDQ</sequence>
<protein>
    <submittedName>
        <fullName evidence="2">Uncharacterized protein</fullName>
    </submittedName>
</protein>
<name>I3Z622_BELBD</name>
<reference evidence="3" key="1">
    <citation type="submission" date="2012-06" db="EMBL/GenBank/DDBJ databases">
        <title>The complete genome of Belliella baltica DSM 15883.</title>
        <authorList>
            <person name="Lucas S."/>
            <person name="Copeland A."/>
            <person name="Lapidus A."/>
            <person name="Goodwin L."/>
            <person name="Pitluck S."/>
            <person name="Peters L."/>
            <person name="Mikhailova N."/>
            <person name="Davenport K."/>
            <person name="Kyrpides N."/>
            <person name="Mavromatis K."/>
            <person name="Pagani I."/>
            <person name="Ivanova N."/>
            <person name="Ovchinnikova G."/>
            <person name="Zeytun A."/>
            <person name="Detter J.C."/>
            <person name="Han C."/>
            <person name="Land M."/>
            <person name="Hauser L."/>
            <person name="Markowitz V."/>
            <person name="Cheng J.-F."/>
            <person name="Hugenholtz P."/>
            <person name="Woyke T."/>
            <person name="Wu D."/>
            <person name="Tindall B."/>
            <person name="Pomrenke H."/>
            <person name="Brambilla E."/>
            <person name="Klenk H.-P."/>
            <person name="Eisen J.A."/>
        </authorList>
    </citation>
    <scope>NUCLEOTIDE SEQUENCE [LARGE SCALE GENOMIC DNA]</scope>
    <source>
        <strain evidence="3">DSM 15883 / CIP 108006 / LMG 21964 / BA134</strain>
    </source>
</reference>
<dbReference type="EMBL" id="CP003281">
    <property type="protein sequence ID" value="AFL84690.1"/>
    <property type="molecule type" value="Genomic_DNA"/>
</dbReference>
<dbReference type="Proteomes" id="UP000006050">
    <property type="component" value="Chromosome"/>
</dbReference>
<evidence type="ECO:0000313" key="2">
    <source>
        <dbReference type="EMBL" id="AFL84690.1"/>
    </source>
</evidence>
<dbReference type="eggNOG" id="ENOG502ZAZM">
    <property type="taxonomic scope" value="Bacteria"/>
</dbReference>
<organism evidence="2 3">
    <name type="scientific">Belliella baltica (strain DSM 15883 / CIP 108006 / LMG 21964 / BA134)</name>
    <dbReference type="NCBI Taxonomy" id="866536"/>
    <lineage>
        <taxon>Bacteria</taxon>
        <taxon>Pseudomonadati</taxon>
        <taxon>Bacteroidota</taxon>
        <taxon>Cytophagia</taxon>
        <taxon>Cytophagales</taxon>
        <taxon>Cyclobacteriaceae</taxon>
        <taxon>Belliella</taxon>
    </lineage>
</organism>
<dbReference type="AlphaFoldDB" id="I3Z622"/>
<gene>
    <name evidence="2" type="ordered locus">Belba_2122</name>
</gene>
<dbReference type="KEGG" id="bbd:Belba_2122"/>
<dbReference type="HOGENOM" id="CLU_086976_1_0_10"/>
<feature type="coiled-coil region" evidence="1">
    <location>
        <begin position="221"/>
        <end position="248"/>
    </location>
</feature>
<keyword evidence="1" id="KW-0175">Coiled coil</keyword>
<dbReference type="STRING" id="866536.Belba_2122"/>
<keyword evidence="3" id="KW-1185">Reference proteome</keyword>
<evidence type="ECO:0000256" key="1">
    <source>
        <dbReference type="SAM" id="Coils"/>
    </source>
</evidence>